<sequence>MATATLYAGINFEGPIVPFKLLAKQKISLGAKNVFALIAAFRRNGRRCFAKTTWFAEQLGISESSARNYIRSLIETGLIRKDDQGCYHVEWEALGLQKEDNNSDEKEKFCAGDRKICGIYNNINTEPKRHPSPSPVPAVPPAPVARDASSFRDVKAEEAFTQVWAAYPRPPRFVSREKAWREFRRLWKQGTLPKLEVILAAIKLNREQNPAWSPSNEGGRYIPNLETWLSGRRWADDFAGAPITSPRPSAEEIARAEQVAAIQKHTEEWGNVSPTQIKEFQELEGRLGLKDKSKRSQAFGLYRFLKARGVSLHPEMGSDLLTFLKNVSWNHTIA</sequence>
<keyword evidence="2" id="KW-1185">Reference proteome</keyword>
<evidence type="ECO:0000313" key="1">
    <source>
        <dbReference type="EMBL" id="AMD93807.1"/>
    </source>
</evidence>
<proteinExistence type="predicted"/>
<dbReference type="InterPro" id="IPR036388">
    <property type="entry name" value="WH-like_DNA-bd_sf"/>
</dbReference>
<evidence type="ECO:0008006" key="3">
    <source>
        <dbReference type="Google" id="ProtNLM"/>
    </source>
</evidence>
<name>A0A0X8JS76_9BACT</name>
<organism evidence="1 2">
    <name type="scientific">Desulfomicrobium orale DSM 12838</name>
    <dbReference type="NCBI Taxonomy" id="888061"/>
    <lineage>
        <taxon>Bacteria</taxon>
        <taxon>Pseudomonadati</taxon>
        <taxon>Thermodesulfobacteriota</taxon>
        <taxon>Desulfovibrionia</taxon>
        <taxon>Desulfovibrionales</taxon>
        <taxon>Desulfomicrobiaceae</taxon>
        <taxon>Desulfomicrobium</taxon>
    </lineage>
</organism>
<dbReference type="STRING" id="888061.AXF15_12325"/>
<dbReference type="Pfam" id="PF13730">
    <property type="entry name" value="HTH_36"/>
    <property type="match status" value="1"/>
</dbReference>
<protein>
    <recommendedName>
        <fullName evidence="3">Bacteriophage lambda Replication protein O N-terminal domain-containing protein</fullName>
    </recommendedName>
</protein>
<dbReference type="RefSeq" id="WP_066608054.1">
    <property type="nucleotide sequence ID" value="NZ_CP014230.1"/>
</dbReference>
<dbReference type="AlphaFoldDB" id="A0A0X8JS76"/>
<evidence type="ECO:0000313" key="2">
    <source>
        <dbReference type="Proteomes" id="UP000063964"/>
    </source>
</evidence>
<gene>
    <name evidence="1" type="ORF">AXF15_12325</name>
</gene>
<dbReference type="EMBL" id="CP014230">
    <property type="protein sequence ID" value="AMD93807.1"/>
    <property type="molecule type" value="Genomic_DNA"/>
</dbReference>
<dbReference type="OrthoDB" id="5441948at2"/>
<accession>A0A0X8JS76</accession>
<dbReference type="Gene3D" id="1.10.10.10">
    <property type="entry name" value="Winged helix-like DNA-binding domain superfamily/Winged helix DNA-binding domain"/>
    <property type="match status" value="1"/>
</dbReference>
<reference evidence="2" key="1">
    <citation type="submission" date="2016-02" db="EMBL/GenBank/DDBJ databases">
        <authorList>
            <person name="Holder M.E."/>
            <person name="Ajami N.J."/>
            <person name="Petrosino J.F."/>
        </authorList>
    </citation>
    <scope>NUCLEOTIDE SEQUENCE [LARGE SCALE GENOMIC DNA]</scope>
    <source>
        <strain evidence="2">DSM 12838</strain>
    </source>
</reference>
<dbReference type="Proteomes" id="UP000063964">
    <property type="component" value="Chromosome"/>
</dbReference>
<dbReference type="KEGG" id="doa:AXF15_12325"/>